<dbReference type="Pfam" id="PF13516">
    <property type="entry name" value="LRR_6"/>
    <property type="match status" value="1"/>
</dbReference>
<keyword evidence="2" id="KW-0433">Leucine-rich repeat</keyword>
<dbReference type="PANTHER" id="PTHR24113">
    <property type="entry name" value="RAN GTPASE-ACTIVATING PROTEIN 1"/>
    <property type="match status" value="1"/>
</dbReference>
<keyword evidence="6" id="KW-1185">Reference proteome</keyword>
<dbReference type="SUPFAM" id="SSF52047">
    <property type="entry name" value="RNI-like"/>
    <property type="match status" value="1"/>
</dbReference>
<dbReference type="EMBL" id="GG662498">
    <property type="protein sequence ID" value="EAS07437.2"/>
    <property type="molecule type" value="Genomic_DNA"/>
</dbReference>
<evidence type="ECO:0000256" key="4">
    <source>
        <dbReference type="SAM" id="Phobius"/>
    </source>
</evidence>
<dbReference type="HOGENOM" id="CLU_1067432_0_0_1"/>
<dbReference type="Proteomes" id="UP000009168">
    <property type="component" value="Unassembled WGS sequence"/>
</dbReference>
<dbReference type="GO" id="GO:0006913">
    <property type="term" value="P:nucleocytoplasmic transport"/>
    <property type="evidence" value="ECO:0007669"/>
    <property type="project" value="TreeGrafter"/>
</dbReference>
<gene>
    <name evidence="5" type="ORF">TTHERM_00571730</name>
</gene>
<dbReference type="GO" id="GO:0005634">
    <property type="term" value="C:nucleus"/>
    <property type="evidence" value="ECO:0007669"/>
    <property type="project" value="TreeGrafter"/>
</dbReference>
<evidence type="ECO:0000256" key="2">
    <source>
        <dbReference type="ARBA" id="ARBA00022614"/>
    </source>
</evidence>
<dbReference type="AlphaFoldDB" id="Q24I01"/>
<keyword evidence="4 5" id="KW-0812">Transmembrane</keyword>
<dbReference type="InParanoid" id="Q24I01"/>
<keyword evidence="4" id="KW-0472">Membrane</keyword>
<organism evidence="5 6">
    <name type="scientific">Tetrahymena thermophila (strain SB210)</name>
    <dbReference type="NCBI Taxonomy" id="312017"/>
    <lineage>
        <taxon>Eukaryota</taxon>
        <taxon>Sar</taxon>
        <taxon>Alveolata</taxon>
        <taxon>Ciliophora</taxon>
        <taxon>Intramacronucleata</taxon>
        <taxon>Oligohymenophorea</taxon>
        <taxon>Hymenostomatida</taxon>
        <taxon>Tetrahymenina</taxon>
        <taxon>Tetrahymenidae</taxon>
        <taxon>Tetrahymena</taxon>
    </lineage>
</organism>
<keyword evidence="4" id="KW-1133">Transmembrane helix</keyword>
<dbReference type="PANTHER" id="PTHR24113:SF12">
    <property type="entry name" value="RAN GTPASE-ACTIVATING PROTEIN 1"/>
    <property type="match status" value="1"/>
</dbReference>
<sequence>MIEDKLEVTCFIKDYNLFQNLKKNKNNQFLLKINRSLSKNKMTEDKQKIFNSNISSLTQLTIGQSCKLICFEELQQLQELKNGICLKQLSLNLSSKSIGVEYAIQIASYISSLENLSELKINLSTNQIESQGAKAFGESLQKFQNLKQLCLYVSFNQIKSEGLASIAEGISKMKSLEQLTLSANQNQIKEFYQLGNSIEKLANINFLHLSLAQNSINSEGIQQLCKGISKCSHIKSLILQLQNNALADEGILNLSNWLQKCQKIVHLNLDLTNNSVNEQGALHLANLIQELKCLTHLSINLQQRNFKTILLIFFKNQQNSAQWSFILDWKYQQNQNVIDQLISEFIQQPNLYIRNPQLIFINFAIQQTQITRFKFRKKLESDIKYLIQFQKLRVVIISQIKYFVKRIQHILQKEIYQPLFSSLQKISTNLITKMKARHHITQNAKQNFYLFNSICILKKIFINTQNIFYFLFNLLFQISEEIIIQEVIKISYYLIKSKQVIKSIYQFQWITYQEGQRQQSYLNLSFFQLFKNQHFFQNNYFFIFLTPTIYNIMIIIPLTKFYQNIHIM</sequence>
<evidence type="ECO:0000256" key="3">
    <source>
        <dbReference type="ARBA" id="ARBA00022737"/>
    </source>
</evidence>
<dbReference type="RefSeq" id="XP_001027679.2">
    <property type="nucleotide sequence ID" value="XM_001027679.2"/>
</dbReference>
<protein>
    <submittedName>
        <fullName evidence="5">Transmembrane protein, putative</fullName>
    </submittedName>
</protein>
<accession>Q24I01</accession>
<dbReference type="GO" id="GO:0048471">
    <property type="term" value="C:perinuclear region of cytoplasm"/>
    <property type="evidence" value="ECO:0007669"/>
    <property type="project" value="TreeGrafter"/>
</dbReference>
<name>Q24I01_TETTS</name>
<evidence type="ECO:0000313" key="5">
    <source>
        <dbReference type="EMBL" id="EAS07437.2"/>
    </source>
</evidence>
<dbReference type="InterPro" id="IPR001611">
    <property type="entry name" value="Leu-rich_rpt"/>
</dbReference>
<dbReference type="Gene3D" id="3.80.10.10">
    <property type="entry name" value="Ribonuclease Inhibitor"/>
    <property type="match status" value="2"/>
</dbReference>
<keyword evidence="3" id="KW-0677">Repeat</keyword>
<dbReference type="KEGG" id="tet:TTHERM_00571730"/>
<feature type="transmembrane region" description="Helical" evidence="4">
    <location>
        <begin position="540"/>
        <end position="562"/>
    </location>
</feature>
<dbReference type="GO" id="GO:0005829">
    <property type="term" value="C:cytosol"/>
    <property type="evidence" value="ECO:0007669"/>
    <property type="project" value="TreeGrafter"/>
</dbReference>
<dbReference type="InterPro" id="IPR027038">
    <property type="entry name" value="RanGap"/>
</dbReference>
<dbReference type="InterPro" id="IPR032675">
    <property type="entry name" value="LRR_dom_sf"/>
</dbReference>
<dbReference type="GO" id="GO:0005096">
    <property type="term" value="F:GTPase activator activity"/>
    <property type="evidence" value="ECO:0007669"/>
    <property type="project" value="UniProtKB-KW"/>
</dbReference>
<evidence type="ECO:0000256" key="1">
    <source>
        <dbReference type="ARBA" id="ARBA00022468"/>
    </source>
</evidence>
<reference evidence="6" key="1">
    <citation type="journal article" date="2006" name="PLoS Biol.">
        <title>Macronuclear genome sequence of the ciliate Tetrahymena thermophila, a model eukaryote.</title>
        <authorList>
            <person name="Eisen J.A."/>
            <person name="Coyne R.S."/>
            <person name="Wu M."/>
            <person name="Wu D."/>
            <person name="Thiagarajan M."/>
            <person name="Wortman J.R."/>
            <person name="Badger J.H."/>
            <person name="Ren Q."/>
            <person name="Amedeo P."/>
            <person name="Jones K.M."/>
            <person name="Tallon L.J."/>
            <person name="Delcher A.L."/>
            <person name="Salzberg S.L."/>
            <person name="Silva J.C."/>
            <person name="Haas B.J."/>
            <person name="Majoros W.H."/>
            <person name="Farzad M."/>
            <person name="Carlton J.M."/>
            <person name="Smith R.K. Jr."/>
            <person name="Garg J."/>
            <person name="Pearlman R.E."/>
            <person name="Karrer K.M."/>
            <person name="Sun L."/>
            <person name="Manning G."/>
            <person name="Elde N.C."/>
            <person name="Turkewitz A.P."/>
            <person name="Asai D.J."/>
            <person name="Wilkes D.E."/>
            <person name="Wang Y."/>
            <person name="Cai H."/>
            <person name="Collins K."/>
            <person name="Stewart B.A."/>
            <person name="Lee S.R."/>
            <person name="Wilamowska K."/>
            <person name="Weinberg Z."/>
            <person name="Ruzzo W.L."/>
            <person name="Wloga D."/>
            <person name="Gaertig J."/>
            <person name="Frankel J."/>
            <person name="Tsao C.-C."/>
            <person name="Gorovsky M.A."/>
            <person name="Keeling P.J."/>
            <person name="Waller R.F."/>
            <person name="Patron N.J."/>
            <person name="Cherry J.M."/>
            <person name="Stover N.A."/>
            <person name="Krieger C.J."/>
            <person name="del Toro C."/>
            <person name="Ryder H.F."/>
            <person name="Williamson S.C."/>
            <person name="Barbeau R.A."/>
            <person name="Hamilton E.P."/>
            <person name="Orias E."/>
        </authorList>
    </citation>
    <scope>NUCLEOTIDE SEQUENCE [LARGE SCALE GENOMIC DNA]</scope>
    <source>
        <strain evidence="6">SB210</strain>
    </source>
</reference>
<proteinExistence type="predicted"/>
<dbReference type="GO" id="GO:0031267">
    <property type="term" value="F:small GTPase binding"/>
    <property type="evidence" value="ECO:0007669"/>
    <property type="project" value="TreeGrafter"/>
</dbReference>
<dbReference type="OrthoDB" id="423533at2759"/>
<evidence type="ECO:0000313" key="6">
    <source>
        <dbReference type="Proteomes" id="UP000009168"/>
    </source>
</evidence>
<dbReference type="GeneID" id="7823906"/>
<keyword evidence="1" id="KW-0343">GTPase activation</keyword>